<accession>A0A7I8L9C4</accession>
<evidence type="ECO:0000313" key="2">
    <source>
        <dbReference type="Proteomes" id="UP000663760"/>
    </source>
</evidence>
<evidence type="ECO:0000313" key="1">
    <source>
        <dbReference type="EMBL" id="CAA7406661.1"/>
    </source>
</evidence>
<name>A0A7I8L9C4_SPIIN</name>
<protein>
    <submittedName>
        <fullName evidence="1">Uncharacterized protein</fullName>
    </submittedName>
</protein>
<sequence length="189" mass="19676">MVRQRAALELSNGDGLHQHGRVAELLGQVQVWVHRERPSFRVVAGAGRRGLGGGALVLPIEPRVLEGPRRVEAVERVAAEEAAGADVDGALEAVEGAHVAVEEDGVVVSVAVGGVDPFEPLRELDVADAVAAAVHHEAHPLADGLRVVDVVVAVEVEDEGPVGEDGGGPYQRVHGAGLLVMVVPRPFLP</sequence>
<gene>
    <name evidence="1" type="ORF">SI8410_13017339</name>
</gene>
<proteinExistence type="predicted"/>
<dbReference type="Proteomes" id="UP000663760">
    <property type="component" value="Chromosome 13"/>
</dbReference>
<organism evidence="1 2">
    <name type="scientific">Spirodela intermedia</name>
    <name type="common">Intermediate duckweed</name>
    <dbReference type="NCBI Taxonomy" id="51605"/>
    <lineage>
        <taxon>Eukaryota</taxon>
        <taxon>Viridiplantae</taxon>
        <taxon>Streptophyta</taxon>
        <taxon>Embryophyta</taxon>
        <taxon>Tracheophyta</taxon>
        <taxon>Spermatophyta</taxon>
        <taxon>Magnoliopsida</taxon>
        <taxon>Liliopsida</taxon>
        <taxon>Araceae</taxon>
        <taxon>Lemnoideae</taxon>
        <taxon>Spirodela</taxon>
    </lineage>
</organism>
<reference evidence="1" key="1">
    <citation type="submission" date="2020-02" db="EMBL/GenBank/DDBJ databases">
        <authorList>
            <person name="Scholz U."/>
            <person name="Mascher M."/>
            <person name="Fiebig A."/>
        </authorList>
    </citation>
    <scope>NUCLEOTIDE SEQUENCE</scope>
</reference>
<dbReference type="EMBL" id="LR746276">
    <property type="protein sequence ID" value="CAA7406661.1"/>
    <property type="molecule type" value="Genomic_DNA"/>
</dbReference>
<dbReference type="AlphaFoldDB" id="A0A7I8L9C4"/>
<keyword evidence="2" id="KW-1185">Reference proteome</keyword>